<dbReference type="GeneID" id="28975800"/>
<feature type="compositionally biased region" description="Low complexity" evidence="2">
    <location>
        <begin position="407"/>
        <end position="423"/>
    </location>
</feature>
<proteinExistence type="inferred from homology"/>
<evidence type="ECO:0000313" key="6">
    <source>
        <dbReference type="Proteomes" id="UP000053890"/>
    </source>
</evidence>
<keyword evidence="3" id="KW-0472">Membrane</keyword>
<dbReference type="SUPFAM" id="SSF53474">
    <property type="entry name" value="alpha/beta-Hydrolases"/>
    <property type="match status" value="1"/>
</dbReference>
<dbReference type="PANTHER" id="PTHR12482">
    <property type="entry name" value="LIPASE ROG1-RELATED-RELATED"/>
    <property type="match status" value="1"/>
</dbReference>
<feature type="region of interest" description="Disordered" evidence="2">
    <location>
        <begin position="402"/>
        <end position="423"/>
    </location>
</feature>
<dbReference type="InterPro" id="IPR007751">
    <property type="entry name" value="DUF676_lipase-like"/>
</dbReference>
<evidence type="ECO:0000256" key="3">
    <source>
        <dbReference type="SAM" id="Phobius"/>
    </source>
</evidence>
<dbReference type="RefSeq" id="XP_018274032.1">
    <property type="nucleotide sequence ID" value="XM_018415352.1"/>
</dbReference>
<dbReference type="PANTHER" id="PTHR12482:SF62">
    <property type="entry name" value="LIPASE ROG1-RELATED"/>
    <property type="match status" value="1"/>
</dbReference>
<dbReference type="Gene3D" id="3.40.50.1820">
    <property type="entry name" value="alpha/beta hydrolase"/>
    <property type="match status" value="1"/>
</dbReference>
<keyword evidence="3" id="KW-1133">Transmembrane helix</keyword>
<feature type="domain" description="DUF676" evidence="4">
    <location>
        <begin position="23"/>
        <end position="261"/>
    </location>
</feature>
<feature type="transmembrane region" description="Helical" evidence="3">
    <location>
        <begin position="303"/>
        <end position="328"/>
    </location>
</feature>
<feature type="region of interest" description="Disordered" evidence="2">
    <location>
        <begin position="1"/>
        <end position="22"/>
    </location>
</feature>
<protein>
    <recommendedName>
        <fullName evidence="4">DUF676 domain-containing protein</fullName>
    </recommendedName>
</protein>
<keyword evidence="3" id="KW-0812">Transmembrane</keyword>
<feature type="compositionally biased region" description="Polar residues" evidence="2">
    <location>
        <begin position="1"/>
        <end position="21"/>
    </location>
</feature>
<dbReference type="Pfam" id="PF05057">
    <property type="entry name" value="DUF676"/>
    <property type="match status" value="1"/>
</dbReference>
<evidence type="ECO:0000256" key="1">
    <source>
        <dbReference type="ARBA" id="ARBA00007920"/>
    </source>
</evidence>
<gene>
    <name evidence="5" type="ORF">RHOBADRAFT_50507</name>
</gene>
<dbReference type="InterPro" id="IPR029058">
    <property type="entry name" value="AB_hydrolase_fold"/>
</dbReference>
<evidence type="ECO:0000259" key="4">
    <source>
        <dbReference type="Pfam" id="PF05057"/>
    </source>
</evidence>
<accession>A0A194SB84</accession>
<dbReference type="Proteomes" id="UP000053890">
    <property type="component" value="Unassembled WGS sequence"/>
</dbReference>
<dbReference type="InterPro" id="IPR044294">
    <property type="entry name" value="Lipase-like"/>
</dbReference>
<evidence type="ECO:0000256" key="2">
    <source>
        <dbReference type="SAM" id="MobiDB-lite"/>
    </source>
</evidence>
<dbReference type="OrthoDB" id="273452at2759"/>
<keyword evidence="6" id="KW-1185">Reference proteome</keyword>
<sequence>MLASSSSSCCTEHHGTSSPSPHSAAVHLVVILHGLFGSPKHVAYLASALEREAAAQLKARGDDEDGRKLVVLVVQSNGLSSAHLYDGIDVCAARVVEEVDAEVERIERQGGRVERFSMVGYSLGGLVARYALGILDSRTPSFFDSAVPTSFTTFASPAIGVPVYPDSRFSRFARAVGSSLLSRTGRQLYERDVYLPAALCDGEVEDERAGRRRDDEQKRRGDPLLKVMADPRFSFYRALAKFERFDLFANTVNDRTVPFPTGGIEAHDPFAKALHKVKVLAQERDDDPDAALDLREGGLELPLALVFIATLPLVYPIALIALISRSLLQIPQSGRRIRRARLKVDGGRDGWLARAGINAEEMVELLQATAQDEAHLVTGRCDKAPTTSSSASSSAALLVDEGDGDAQDSASSTAAPDSATASTDPALSASQLFQVKSLNSLPNLHKHYVHLIDTIWAHGAIICRNPKHPAQSCTEVVDWWARRFEI</sequence>
<comment type="similarity">
    <text evidence="1">Belongs to the putative lipase ROG1 family.</text>
</comment>
<evidence type="ECO:0000313" key="5">
    <source>
        <dbReference type="EMBL" id="KPV77983.1"/>
    </source>
</evidence>
<dbReference type="EMBL" id="KQ474073">
    <property type="protein sequence ID" value="KPV77983.1"/>
    <property type="molecule type" value="Genomic_DNA"/>
</dbReference>
<organism evidence="5 6">
    <name type="scientific">Rhodotorula graminis (strain WP1)</name>
    <dbReference type="NCBI Taxonomy" id="578459"/>
    <lineage>
        <taxon>Eukaryota</taxon>
        <taxon>Fungi</taxon>
        <taxon>Dikarya</taxon>
        <taxon>Basidiomycota</taxon>
        <taxon>Pucciniomycotina</taxon>
        <taxon>Microbotryomycetes</taxon>
        <taxon>Sporidiobolales</taxon>
        <taxon>Sporidiobolaceae</taxon>
        <taxon>Rhodotorula</taxon>
    </lineage>
</organism>
<name>A0A194SB84_RHOGW</name>
<dbReference type="AlphaFoldDB" id="A0A194SB84"/>
<reference evidence="5 6" key="1">
    <citation type="journal article" date="2015" name="Front. Microbiol.">
        <title>Genome sequence of the plant growth promoting endophytic yeast Rhodotorula graminis WP1.</title>
        <authorList>
            <person name="Firrincieli A."/>
            <person name="Otillar R."/>
            <person name="Salamov A."/>
            <person name="Schmutz J."/>
            <person name="Khan Z."/>
            <person name="Redman R.S."/>
            <person name="Fleck N.D."/>
            <person name="Lindquist E."/>
            <person name="Grigoriev I.V."/>
            <person name="Doty S.L."/>
        </authorList>
    </citation>
    <scope>NUCLEOTIDE SEQUENCE [LARGE SCALE GENOMIC DNA]</scope>
    <source>
        <strain evidence="5 6">WP1</strain>
    </source>
</reference>